<accession>A0A8D7ZXE4</accession>
<dbReference type="AlphaFoldDB" id="A0A8D7ZXE4"/>
<dbReference type="EMBL" id="HBUE01006798">
    <property type="protein sequence ID" value="CAG6446349.1"/>
    <property type="molecule type" value="Transcribed_RNA"/>
</dbReference>
<name>A0A8D7ZXE4_CULPI</name>
<organism evidence="1">
    <name type="scientific">Culex pipiens</name>
    <name type="common">House mosquito</name>
    <dbReference type="NCBI Taxonomy" id="7175"/>
    <lineage>
        <taxon>Eukaryota</taxon>
        <taxon>Metazoa</taxon>
        <taxon>Ecdysozoa</taxon>
        <taxon>Arthropoda</taxon>
        <taxon>Hexapoda</taxon>
        <taxon>Insecta</taxon>
        <taxon>Pterygota</taxon>
        <taxon>Neoptera</taxon>
        <taxon>Endopterygota</taxon>
        <taxon>Diptera</taxon>
        <taxon>Nematocera</taxon>
        <taxon>Culicoidea</taxon>
        <taxon>Culicidae</taxon>
        <taxon>Culicinae</taxon>
        <taxon>Culicini</taxon>
        <taxon>Culex</taxon>
        <taxon>Culex</taxon>
    </lineage>
</organism>
<protein>
    <submittedName>
        <fullName evidence="1">(northern house mosquito) hypothetical protein</fullName>
    </submittedName>
</protein>
<evidence type="ECO:0000313" key="1">
    <source>
        <dbReference type="EMBL" id="CAG6446349.1"/>
    </source>
</evidence>
<proteinExistence type="predicted"/>
<sequence>MDKECVVVNQNCLVRDYVELFRFSLNFSVSTPHIAVIVAKFRYVRAKQNNKKKRWFRVARSMLLQMKHDKYHVETVHICQAANNLPSIRFCQTVPPNTPIKPEFITKRKKKMIIRFAKKSSSWL</sequence>
<reference evidence="1" key="1">
    <citation type="submission" date="2021-05" db="EMBL/GenBank/DDBJ databases">
        <authorList>
            <person name="Alioto T."/>
            <person name="Alioto T."/>
            <person name="Gomez Garrido J."/>
        </authorList>
    </citation>
    <scope>NUCLEOTIDE SEQUENCE</scope>
</reference>